<comment type="caution">
    <text evidence="3">The sequence shown here is derived from an EMBL/GenBank/DDBJ whole genome shotgun (WGS) entry which is preliminary data.</text>
</comment>
<evidence type="ECO:0000313" key="3">
    <source>
        <dbReference type="EMBL" id="KAL0637354.1"/>
    </source>
</evidence>
<feature type="region of interest" description="Disordered" evidence="1">
    <location>
        <begin position="444"/>
        <end position="466"/>
    </location>
</feature>
<keyword evidence="4" id="KW-1185">Reference proteome</keyword>
<gene>
    <name evidence="3" type="ORF">Q9L58_003687</name>
</gene>
<dbReference type="Gene3D" id="3.30.420.10">
    <property type="entry name" value="Ribonuclease H-like superfamily/Ribonuclease H"/>
    <property type="match status" value="1"/>
</dbReference>
<reference evidence="3 4" key="1">
    <citation type="submission" date="2024-02" db="EMBL/GenBank/DDBJ databases">
        <title>Discinaceae phylogenomics.</title>
        <authorList>
            <person name="Dirks A.C."/>
            <person name="James T.Y."/>
        </authorList>
    </citation>
    <scope>NUCLEOTIDE SEQUENCE [LARGE SCALE GENOMIC DNA]</scope>
    <source>
        <strain evidence="3 4">ACD0624</strain>
    </source>
</reference>
<dbReference type="InterPro" id="IPR048519">
    <property type="entry name" value="Gfd2/YDR514C-like_C"/>
</dbReference>
<feature type="domain" description="Gfd2/YDR514C-like C-terminal" evidence="2">
    <location>
        <begin position="227"/>
        <end position="379"/>
    </location>
</feature>
<accession>A0ABR3GN50</accession>
<feature type="region of interest" description="Disordered" evidence="1">
    <location>
        <begin position="112"/>
        <end position="137"/>
    </location>
</feature>
<dbReference type="EMBL" id="JBBBZM010000036">
    <property type="protein sequence ID" value="KAL0637354.1"/>
    <property type="molecule type" value="Genomic_DNA"/>
</dbReference>
<proteinExistence type="predicted"/>
<dbReference type="SUPFAM" id="SSF53098">
    <property type="entry name" value="Ribonuclease H-like"/>
    <property type="match status" value="1"/>
</dbReference>
<protein>
    <recommendedName>
        <fullName evidence="2">Gfd2/YDR514C-like C-terminal domain-containing protein</fullName>
    </recommendedName>
</protein>
<evidence type="ECO:0000256" key="1">
    <source>
        <dbReference type="SAM" id="MobiDB-lite"/>
    </source>
</evidence>
<dbReference type="PANTHER" id="PTHR28083">
    <property type="entry name" value="GOOD FOR FULL DBP5 ACTIVITY PROTEIN 2"/>
    <property type="match status" value="1"/>
</dbReference>
<evidence type="ECO:0000259" key="2">
    <source>
        <dbReference type="Pfam" id="PF21762"/>
    </source>
</evidence>
<organism evidence="3 4">
    <name type="scientific">Discina gigas</name>
    <dbReference type="NCBI Taxonomy" id="1032678"/>
    <lineage>
        <taxon>Eukaryota</taxon>
        <taxon>Fungi</taxon>
        <taxon>Dikarya</taxon>
        <taxon>Ascomycota</taxon>
        <taxon>Pezizomycotina</taxon>
        <taxon>Pezizomycetes</taxon>
        <taxon>Pezizales</taxon>
        <taxon>Discinaceae</taxon>
        <taxon>Discina</taxon>
    </lineage>
</organism>
<feature type="domain" description="Gfd2/YDR514C-like C-terminal" evidence="2">
    <location>
        <begin position="172"/>
        <end position="202"/>
    </location>
</feature>
<dbReference type="PANTHER" id="PTHR28083:SF1">
    <property type="entry name" value="GOOD FOR FULL DBP5 ACTIVITY PROTEIN 2"/>
    <property type="match status" value="1"/>
</dbReference>
<dbReference type="InterPro" id="IPR040151">
    <property type="entry name" value="Gfd2/YDR514C-like"/>
</dbReference>
<evidence type="ECO:0000313" key="4">
    <source>
        <dbReference type="Proteomes" id="UP001447188"/>
    </source>
</evidence>
<dbReference type="Pfam" id="PF21762">
    <property type="entry name" value="DEDDh_C"/>
    <property type="match status" value="2"/>
</dbReference>
<dbReference type="Proteomes" id="UP001447188">
    <property type="component" value="Unassembled WGS sequence"/>
</dbReference>
<sequence>MVSYLQITTLRQWPYKNLSRADQHVVERFFDSKPFFARGWDIYHYETNSRDFFLIPFTQISEFFAQVTTETGIAAFSNVSTKKVEFRIDHDNDDEPIFLGTIESKEEFDQLKESNSWNEDGNGRGAQSKLNKKIKAQEKRRRNMAGWRAQVESAMHHLGFTNKENAVDDSPVFVSVDVESYEFNHSAITEIGISILDTYQLPAKNAQYITSGESPHPNSALPKNNISATPKSRGEAILALVESHHYRIKEHRSLRNGTFVSDAADRFEFGSSEFISLNDAPTVVAKCFRHFDEEGQKRKIVLVGHDVKTDIDYLKVIGYDVTNIVNLETIDTACMWKAMKQETQSRSLNVILMDLELEYWNLHNAGNDAAYTLQALIKMAEKGLPENPEIPEAEIAPAVNPRVVIRAEDIEIRFMEDEDASSRPIGWKAARQSRAVVKPVPIPVATPVPNYPPSDGSPLSVNGDGW</sequence>
<dbReference type="InterPro" id="IPR036397">
    <property type="entry name" value="RNaseH_sf"/>
</dbReference>
<dbReference type="InterPro" id="IPR012337">
    <property type="entry name" value="RNaseH-like_sf"/>
</dbReference>
<name>A0ABR3GN50_9PEZI</name>